<gene>
    <name evidence="1" type="ORF">F5148DRAFT_417355</name>
</gene>
<dbReference type="Proteomes" id="UP001207468">
    <property type="component" value="Unassembled WGS sequence"/>
</dbReference>
<dbReference type="EMBL" id="JAGFNK010000268">
    <property type="protein sequence ID" value="KAI9454702.1"/>
    <property type="molecule type" value="Genomic_DNA"/>
</dbReference>
<comment type="caution">
    <text evidence="1">The sequence shown here is derived from an EMBL/GenBank/DDBJ whole genome shotgun (WGS) entry which is preliminary data.</text>
</comment>
<proteinExistence type="predicted"/>
<accession>A0ACC0TZH0</accession>
<protein>
    <submittedName>
        <fullName evidence="1">Gti1/Pac2 family-domain-containing protein</fullName>
    </submittedName>
</protein>
<evidence type="ECO:0000313" key="1">
    <source>
        <dbReference type="EMBL" id="KAI9454702.1"/>
    </source>
</evidence>
<name>A0ACC0TZH0_9AGAM</name>
<keyword evidence="2" id="KW-1185">Reference proteome</keyword>
<sequence length="221" mass="24504">MDSPAGGRPSQPSFDVQHFIGYVETTTDALRLIMAARQGIIPRITRRLNDSERRSMIRSGAVFVFCVEESGIKRWTEGLSWSPSRIVGNFLMYREVGERNSNRGADTALLPPGTSTFRVVPPSPPSNSYYQGKPHTGGARDPSGSVRPSGLIKKTITVKVSGTDHHLVSYYREEDVARGLLQRPTSRPDIMRLTIPPEMVRATNFRHPPHVEIGPDGNAHM</sequence>
<evidence type="ECO:0000313" key="2">
    <source>
        <dbReference type="Proteomes" id="UP001207468"/>
    </source>
</evidence>
<reference evidence="1" key="1">
    <citation type="submission" date="2021-03" db="EMBL/GenBank/DDBJ databases">
        <title>Evolutionary priming and transition to the ectomycorrhizal habit in an iconic lineage of mushroom-forming fungi: is preadaptation a requirement?</title>
        <authorList>
            <consortium name="DOE Joint Genome Institute"/>
            <person name="Looney B.P."/>
            <person name="Miyauchi S."/>
            <person name="Morin E."/>
            <person name="Drula E."/>
            <person name="Courty P.E."/>
            <person name="Chicoki N."/>
            <person name="Fauchery L."/>
            <person name="Kohler A."/>
            <person name="Kuo A."/>
            <person name="LaButti K."/>
            <person name="Pangilinan J."/>
            <person name="Lipzen A."/>
            <person name="Riley R."/>
            <person name="Andreopoulos W."/>
            <person name="He G."/>
            <person name="Johnson J."/>
            <person name="Barry K.W."/>
            <person name="Grigoriev I.V."/>
            <person name="Nagy L."/>
            <person name="Hibbett D."/>
            <person name="Henrissat B."/>
            <person name="Matheny P.B."/>
            <person name="Labbe J."/>
            <person name="Martin A.F."/>
        </authorList>
    </citation>
    <scope>NUCLEOTIDE SEQUENCE</scope>
    <source>
        <strain evidence="1">BPL698</strain>
    </source>
</reference>
<organism evidence="1 2">
    <name type="scientific">Russula earlei</name>
    <dbReference type="NCBI Taxonomy" id="71964"/>
    <lineage>
        <taxon>Eukaryota</taxon>
        <taxon>Fungi</taxon>
        <taxon>Dikarya</taxon>
        <taxon>Basidiomycota</taxon>
        <taxon>Agaricomycotina</taxon>
        <taxon>Agaricomycetes</taxon>
        <taxon>Russulales</taxon>
        <taxon>Russulaceae</taxon>
        <taxon>Russula</taxon>
    </lineage>
</organism>